<feature type="compositionally biased region" description="Polar residues" evidence="2">
    <location>
        <begin position="71"/>
        <end position="89"/>
    </location>
</feature>
<accession>A0A2I4ASS7</accession>
<dbReference type="GeneID" id="106514017"/>
<proteinExistence type="predicted"/>
<dbReference type="PANTHER" id="PTHR33066:SF2">
    <property type="entry name" value="FILAGGRIN-2-LIKE"/>
    <property type="match status" value="1"/>
</dbReference>
<dbReference type="PANTHER" id="PTHR33066">
    <property type="entry name" value="INTEGRASE_SAM-LIKE_N DOMAIN-CONTAINING PROTEIN"/>
    <property type="match status" value="1"/>
</dbReference>
<sequence length="262" mass="28414">MGSLRSGRSRPVCHRRVDSLPSVIFPYGGIRRTGPGRLGTSLAKSPSICLSTPFSDLANPSESSRKGPQSAADSSILASTTMVPTSTESVSRRPMVSSNQEGPIVSVGGTDLAPQSSTPQAVGVATGRLEQQLTGYSDSVRYTILSARAHSTHQQYENRWRLFSQWCADRDEDPVSCVVPTILEFLQSLLNKGRSPSTLKEATDYLHVCVRLVWIVCDATRYEAAGVFLSSLRGHYRSSLAAVGSVNHSEVYERDAIRALIL</sequence>
<feature type="region of interest" description="Disordered" evidence="2">
    <location>
        <begin position="53"/>
        <end position="100"/>
    </location>
</feature>
<dbReference type="InterPro" id="IPR010998">
    <property type="entry name" value="Integrase_recombinase_N"/>
</dbReference>
<dbReference type="AlphaFoldDB" id="A0A2I4ASS7"/>
<evidence type="ECO:0000256" key="2">
    <source>
        <dbReference type="SAM" id="MobiDB-lite"/>
    </source>
</evidence>
<keyword evidence="1" id="KW-0238">DNA-binding</keyword>
<evidence type="ECO:0000256" key="1">
    <source>
        <dbReference type="ARBA" id="ARBA00023125"/>
    </source>
</evidence>
<dbReference type="OrthoDB" id="8858117at2759"/>
<keyword evidence="3" id="KW-1185">Reference proteome</keyword>
<evidence type="ECO:0000313" key="4">
    <source>
        <dbReference type="RefSeq" id="XP_013858547.1"/>
    </source>
</evidence>
<feature type="compositionally biased region" description="Polar residues" evidence="2">
    <location>
        <begin position="53"/>
        <end position="62"/>
    </location>
</feature>
<gene>
    <name evidence="4" type="primary">LOC106514017</name>
</gene>
<protein>
    <submittedName>
        <fullName evidence="4">Uncharacterized protein LOC106514017</fullName>
    </submittedName>
</protein>
<evidence type="ECO:0000313" key="3">
    <source>
        <dbReference type="Proteomes" id="UP000192220"/>
    </source>
</evidence>
<dbReference type="RefSeq" id="XP_013858547.1">
    <property type="nucleotide sequence ID" value="XM_014003093.1"/>
</dbReference>
<dbReference type="InParanoid" id="A0A2I4ASS7"/>
<reference evidence="4" key="1">
    <citation type="submission" date="2025-08" db="UniProtKB">
        <authorList>
            <consortium name="RefSeq"/>
        </authorList>
    </citation>
    <scope>IDENTIFICATION</scope>
    <source>
        <strain evidence="4">Quisiro</strain>
        <tissue evidence="4">Liver</tissue>
    </source>
</reference>
<name>A0A2I4ASS7_AUSLI</name>
<organism evidence="3 4">
    <name type="scientific">Austrofundulus limnaeus</name>
    <name type="common">Annual killifish</name>
    <dbReference type="NCBI Taxonomy" id="52670"/>
    <lineage>
        <taxon>Eukaryota</taxon>
        <taxon>Metazoa</taxon>
        <taxon>Chordata</taxon>
        <taxon>Craniata</taxon>
        <taxon>Vertebrata</taxon>
        <taxon>Euteleostomi</taxon>
        <taxon>Actinopterygii</taxon>
        <taxon>Neopterygii</taxon>
        <taxon>Teleostei</taxon>
        <taxon>Neoteleostei</taxon>
        <taxon>Acanthomorphata</taxon>
        <taxon>Ovalentaria</taxon>
        <taxon>Atherinomorphae</taxon>
        <taxon>Cyprinodontiformes</taxon>
        <taxon>Rivulidae</taxon>
        <taxon>Austrofundulus</taxon>
    </lineage>
</organism>
<dbReference type="Proteomes" id="UP000192220">
    <property type="component" value="Unplaced"/>
</dbReference>
<dbReference type="Gene3D" id="1.10.150.130">
    <property type="match status" value="1"/>
</dbReference>
<dbReference type="SUPFAM" id="SSF47823">
    <property type="entry name" value="lambda integrase-like, N-terminal domain"/>
    <property type="match status" value="1"/>
</dbReference>
<dbReference type="GO" id="GO:0003677">
    <property type="term" value="F:DNA binding"/>
    <property type="evidence" value="ECO:0007669"/>
    <property type="project" value="UniProtKB-KW"/>
</dbReference>
<dbReference type="KEGG" id="alim:106514017"/>